<feature type="region of interest" description="Disordered" evidence="1">
    <location>
        <begin position="52"/>
        <end position="210"/>
    </location>
</feature>
<feature type="compositionally biased region" description="Low complexity" evidence="1">
    <location>
        <begin position="1"/>
        <end position="19"/>
    </location>
</feature>
<accession>A0ABR9JXX7</accession>
<protein>
    <submittedName>
        <fullName evidence="2">Uncharacterized protein</fullName>
    </submittedName>
</protein>
<organism evidence="2 3">
    <name type="scientific">Actinomadura algeriensis</name>
    <dbReference type="NCBI Taxonomy" id="1679523"/>
    <lineage>
        <taxon>Bacteria</taxon>
        <taxon>Bacillati</taxon>
        <taxon>Actinomycetota</taxon>
        <taxon>Actinomycetes</taxon>
        <taxon>Streptosporangiales</taxon>
        <taxon>Thermomonosporaceae</taxon>
        <taxon>Actinomadura</taxon>
    </lineage>
</organism>
<proteinExistence type="predicted"/>
<feature type="compositionally biased region" description="Low complexity" evidence="1">
    <location>
        <begin position="133"/>
        <end position="142"/>
    </location>
</feature>
<evidence type="ECO:0000313" key="3">
    <source>
        <dbReference type="Proteomes" id="UP000627838"/>
    </source>
</evidence>
<reference evidence="2 3" key="1">
    <citation type="submission" date="2020-10" db="EMBL/GenBank/DDBJ databases">
        <title>Sequencing the genomes of 1000 actinobacteria strains.</title>
        <authorList>
            <person name="Klenk H.-P."/>
        </authorList>
    </citation>
    <scope>NUCLEOTIDE SEQUENCE [LARGE SCALE GENOMIC DNA]</scope>
    <source>
        <strain evidence="2 3">DSM 46744</strain>
    </source>
</reference>
<gene>
    <name evidence="2" type="ORF">H4W34_005251</name>
</gene>
<sequence length="225" mass="22294">MRPPSASRRLPPSGYTRAAPSPPRAPRRAFARPAAPVLAGLVLAGLVTFLSVAGAGDGTGPPAPPAGVASRPASGRPGPAPSGAGPHATGTVPSGPEPSGAAPSAAPSAPRGAPHRPAASPGERAPDGRDAPARSARASGSPAPRPRGAEPGPVPAEPRPVPRPRNVPKPEPEPEPVPVPAPEKKPAEPAPRDPSWARAECARRFPGDPVRARACAAALGARRGG</sequence>
<name>A0ABR9JXX7_9ACTN</name>
<keyword evidence="3" id="KW-1185">Reference proteome</keyword>
<evidence type="ECO:0000256" key="1">
    <source>
        <dbReference type="SAM" id="MobiDB-lite"/>
    </source>
</evidence>
<feature type="compositionally biased region" description="Low complexity" evidence="1">
    <location>
        <begin position="66"/>
        <end position="122"/>
    </location>
</feature>
<evidence type="ECO:0000313" key="2">
    <source>
        <dbReference type="EMBL" id="MBE1535418.1"/>
    </source>
</evidence>
<dbReference type="Proteomes" id="UP000627838">
    <property type="component" value="Unassembled WGS sequence"/>
</dbReference>
<dbReference type="RefSeq" id="WP_192761625.1">
    <property type="nucleotide sequence ID" value="NZ_JADBDZ010000001.1"/>
</dbReference>
<feature type="region of interest" description="Disordered" evidence="1">
    <location>
        <begin position="1"/>
        <end position="28"/>
    </location>
</feature>
<comment type="caution">
    <text evidence="2">The sequence shown here is derived from an EMBL/GenBank/DDBJ whole genome shotgun (WGS) entry which is preliminary data.</text>
</comment>
<dbReference type="EMBL" id="JADBDZ010000001">
    <property type="protein sequence ID" value="MBE1535418.1"/>
    <property type="molecule type" value="Genomic_DNA"/>
</dbReference>
<feature type="compositionally biased region" description="Basic and acidic residues" evidence="1">
    <location>
        <begin position="182"/>
        <end position="191"/>
    </location>
</feature>
<feature type="compositionally biased region" description="Pro residues" evidence="1">
    <location>
        <begin position="152"/>
        <end position="181"/>
    </location>
</feature>